<dbReference type="Gene3D" id="3.40.1160.10">
    <property type="entry name" value="Acetylglutamate kinase-like"/>
    <property type="match status" value="1"/>
</dbReference>
<organism evidence="3 4">
    <name type="scientific">Chromobacterium violaceum</name>
    <dbReference type="NCBI Taxonomy" id="536"/>
    <lineage>
        <taxon>Bacteria</taxon>
        <taxon>Pseudomonadati</taxon>
        <taxon>Pseudomonadota</taxon>
        <taxon>Betaproteobacteria</taxon>
        <taxon>Neisseriales</taxon>
        <taxon>Chromobacteriaceae</taxon>
        <taxon>Chromobacterium</taxon>
    </lineage>
</organism>
<reference evidence="3 4" key="1">
    <citation type="submission" date="2018-12" db="EMBL/GenBank/DDBJ databases">
        <authorList>
            <consortium name="Pathogen Informatics"/>
        </authorList>
    </citation>
    <scope>NUCLEOTIDE SEQUENCE [LARGE SCALE GENOMIC DNA]</scope>
    <source>
        <strain evidence="3 4">NCTC9695</strain>
    </source>
</reference>
<dbReference type="EC" id="2.3.1.1" evidence="3"/>
<keyword evidence="2 3" id="KW-0012">Acyltransferase</keyword>
<dbReference type="PANTHER" id="PTHR30602">
    <property type="entry name" value="AMINO-ACID ACETYLTRANSFERASE"/>
    <property type="match status" value="1"/>
</dbReference>
<evidence type="ECO:0000256" key="2">
    <source>
        <dbReference type="ARBA" id="ARBA00023315"/>
    </source>
</evidence>
<dbReference type="GO" id="GO:0004042">
    <property type="term" value="F:L-glutamate N-acetyltransferase activity"/>
    <property type="evidence" value="ECO:0007669"/>
    <property type="project" value="InterPro"/>
</dbReference>
<proteinExistence type="predicted"/>
<name>A0A3S4HTP2_CHRVL</name>
<dbReference type="AlphaFoldDB" id="A0A3S4HTP2"/>
<gene>
    <name evidence="3" type="primary">argA_1</name>
    <name evidence="3" type="ORF">NCTC9695_04902</name>
</gene>
<dbReference type="PANTHER" id="PTHR30602:SF12">
    <property type="entry name" value="AMINO-ACID ACETYLTRANSFERASE NAGS1, CHLOROPLASTIC-RELATED"/>
    <property type="match status" value="1"/>
</dbReference>
<dbReference type="GO" id="GO:0005737">
    <property type="term" value="C:cytoplasm"/>
    <property type="evidence" value="ECO:0007669"/>
    <property type="project" value="InterPro"/>
</dbReference>
<sequence length="66" mass="7080">MGMPHSPMHGAHLRVAGGNFVTAQPLGVLDGVDMQYTGQVRRVDAAAIRQRLDAGELVLLTRSAIR</sequence>
<evidence type="ECO:0000256" key="1">
    <source>
        <dbReference type="ARBA" id="ARBA00022679"/>
    </source>
</evidence>
<accession>A0A3S4HTP2</accession>
<dbReference type="SUPFAM" id="SSF53633">
    <property type="entry name" value="Carbamate kinase-like"/>
    <property type="match status" value="1"/>
</dbReference>
<dbReference type="InterPro" id="IPR036393">
    <property type="entry name" value="AceGlu_kinase-like_sf"/>
</dbReference>
<evidence type="ECO:0000313" key="3">
    <source>
        <dbReference type="EMBL" id="VEB44412.1"/>
    </source>
</evidence>
<dbReference type="GO" id="GO:0006526">
    <property type="term" value="P:L-arginine biosynthetic process"/>
    <property type="evidence" value="ECO:0007669"/>
    <property type="project" value="InterPro"/>
</dbReference>
<dbReference type="InterPro" id="IPR010167">
    <property type="entry name" value="NH2A_AcTrfase"/>
</dbReference>
<evidence type="ECO:0000313" key="4">
    <source>
        <dbReference type="Proteomes" id="UP000275777"/>
    </source>
</evidence>
<keyword evidence="1 3" id="KW-0808">Transferase</keyword>
<dbReference type="Proteomes" id="UP000275777">
    <property type="component" value="Chromosome"/>
</dbReference>
<dbReference type="EMBL" id="LR134182">
    <property type="protein sequence ID" value="VEB44412.1"/>
    <property type="molecule type" value="Genomic_DNA"/>
</dbReference>
<protein>
    <submittedName>
        <fullName evidence="3">Amino-acid acetyltransferase</fullName>
        <ecNumber evidence="3">2.3.1.1</ecNumber>
    </submittedName>
</protein>